<dbReference type="Pfam" id="PF03796">
    <property type="entry name" value="DnaB_C"/>
    <property type="match status" value="1"/>
</dbReference>
<sequence>MDYAQLANIEAEQAVLGSILLESDLIQECLLIPEHFAQSNHQQIFRAMREIDAAEDTVDIITVTTTLGSALDQVGGVSYLSRLAESVPSTASFTMYQQLIQEAYRLREARNVAASLVNSPTDEKISEVYNQLSSLMEIGTKKARSKTDILLEIYDDVNTEKGDITGIPTGLKDLNDMTGGWQEGDLIILAARPSMGKTALALNFGLNNSHKKGVTDIFSLEMSDKSLTHRMLSSIGRINGAKWKNPNRDFTEMDHQNFSRAAAIYENYLINIHDEPGQSVFDIKAKVRATKKEHPEKPHLVIIDYLQLITSVGKFDRNDLAIAHMTRELKNMARSFKVPVILLSQLSRGVEQRQDKRPMMSDLRESGAIEQDADVIAFLYRDEYYNKNTEAKGITEIILAKQRNGPIGTVESLFVKEFGQFLDLDRQAELNI</sequence>
<keyword evidence="2 12" id="KW-0639">Primosome</keyword>
<evidence type="ECO:0000259" key="13">
    <source>
        <dbReference type="PROSITE" id="PS51199"/>
    </source>
</evidence>
<dbReference type="GO" id="GO:0003678">
    <property type="term" value="F:DNA helicase activity"/>
    <property type="evidence" value="ECO:0007669"/>
    <property type="project" value="UniProtKB-EC"/>
</dbReference>
<evidence type="ECO:0000256" key="1">
    <source>
        <dbReference type="ARBA" id="ARBA00008428"/>
    </source>
</evidence>
<evidence type="ECO:0000256" key="7">
    <source>
        <dbReference type="ARBA" id="ARBA00022840"/>
    </source>
</evidence>
<keyword evidence="3 12" id="KW-0235">DNA replication</keyword>
<comment type="caution">
    <text evidence="14">The sequence shown here is derived from an EMBL/GenBank/DDBJ whole genome shotgun (WGS) entry which is preliminary data.</text>
</comment>
<comment type="function">
    <text evidence="12">The main replicative DNA helicase, it participates in initiation and elongation during chromosome replication. Travels ahead of the DNA replisome, separating dsDNA into templates for DNA synthesis. A processive ATP-dependent 5'-3' DNA helicase it has DNA-dependent ATPase activity.</text>
</comment>
<evidence type="ECO:0000313" key="15">
    <source>
        <dbReference type="Proteomes" id="UP001172721"/>
    </source>
</evidence>
<keyword evidence="15" id="KW-1185">Reference proteome</keyword>
<evidence type="ECO:0000256" key="3">
    <source>
        <dbReference type="ARBA" id="ARBA00022705"/>
    </source>
</evidence>
<dbReference type="InterPro" id="IPR007692">
    <property type="entry name" value="DNA_helicase_DnaB"/>
</dbReference>
<dbReference type="InterPro" id="IPR036185">
    <property type="entry name" value="DNA_heli_DnaB-like_N_sf"/>
</dbReference>
<dbReference type="NCBIfam" id="TIGR00665">
    <property type="entry name" value="DnaB"/>
    <property type="match status" value="1"/>
</dbReference>
<evidence type="ECO:0000256" key="2">
    <source>
        <dbReference type="ARBA" id="ARBA00022515"/>
    </source>
</evidence>
<dbReference type="Pfam" id="PF00772">
    <property type="entry name" value="DnaB"/>
    <property type="match status" value="1"/>
</dbReference>
<evidence type="ECO:0000256" key="9">
    <source>
        <dbReference type="ARBA" id="ARBA00023235"/>
    </source>
</evidence>
<evidence type="ECO:0000256" key="12">
    <source>
        <dbReference type="RuleBase" id="RU362085"/>
    </source>
</evidence>
<evidence type="ECO:0000256" key="6">
    <source>
        <dbReference type="ARBA" id="ARBA00022806"/>
    </source>
</evidence>
<keyword evidence="6 12" id="KW-0347">Helicase</keyword>
<dbReference type="GO" id="GO:0016787">
    <property type="term" value="F:hydrolase activity"/>
    <property type="evidence" value="ECO:0007669"/>
    <property type="project" value="UniProtKB-KW"/>
</dbReference>
<dbReference type="InterPro" id="IPR016136">
    <property type="entry name" value="DNA_helicase_N/primase_C"/>
</dbReference>
<keyword evidence="7 12" id="KW-0067">ATP-binding</keyword>
<keyword evidence="4 12" id="KW-0547">Nucleotide-binding</keyword>
<dbReference type="Gene3D" id="3.40.50.300">
    <property type="entry name" value="P-loop containing nucleotide triphosphate hydrolases"/>
    <property type="match status" value="1"/>
</dbReference>
<gene>
    <name evidence="14" type="primary">dnaB</name>
    <name evidence="14" type="ORF">QYB97_12730</name>
</gene>
<dbReference type="RefSeq" id="WP_301166389.1">
    <property type="nucleotide sequence ID" value="NZ_JAUHTR010000006.1"/>
</dbReference>
<reference evidence="14" key="1">
    <citation type="submission" date="2023-07" db="EMBL/GenBank/DDBJ databases">
        <title>Fictibacillus sp. isolated from freshwater pond.</title>
        <authorList>
            <person name="Kirdat K."/>
            <person name="Bhat A."/>
            <person name="Mourya A."/>
            <person name="Yadav A."/>
        </authorList>
    </citation>
    <scope>NUCLEOTIDE SEQUENCE</scope>
    <source>
        <strain evidence="14">NE201</strain>
    </source>
</reference>
<keyword evidence="9" id="KW-0413">Isomerase</keyword>
<protein>
    <recommendedName>
        <fullName evidence="11 12">Replicative DNA helicase</fullName>
        <ecNumber evidence="11 12">5.6.2.3</ecNumber>
    </recommendedName>
</protein>
<comment type="catalytic activity">
    <reaction evidence="10 12">
        <text>ATP + H2O = ADP + phosphate + H(+)</text>
        <dbReference type="Rhea" id="RHEA:13065"/>
        <dbReference type="ChEBI" id="CHEBI:15377"/>
        <dbReference type="ChEBI" id="CHEBI:15378"/>
        <dbReference type="ChEBI" id="CHEBI:30616"/>
        <dbReference type="ChEBI" id="CHEBI:43474"/>
        <dbReference type="ChEBI" id="CHEBI:456216"/>
        <dbReference type="EC" id="5.6.2.3"/>
    </reaction>
</comment>
<dbReference type="Proteomes" id="UP001172721">
    <property type="component" value="Unassembled WGS sequence"/>
</dbReference>
<keyword evidence="5 12" id="KW-0378">Hydrolase</keyword>
<dbReference type="InterPro" id="IPR007693">
    <property type="entry name" value="DNA_helicase_DnaB-like_N"/>
</dbReference>
<name>A0ABT8HXZ9_9BACL</name>
<evidence type="ECO:0000256" key="8">
    <source>
        <dbReference type="ARBA" id="ARBA00023125"/>
    </source>
</evidence>
<dbReference type="Gene3D" id="1.10.860.10">
    <property type="entry name" value="DNAb Helicase, Chain A"/>
    <property type="match status" value="1"/>
</dbReference>
<dbReference type="PANTHER" id="PTHR30153:SF2">
    <property type="entry name" value="REPLICATIVE DNA HELICASE"/>
    <property type="match status" value="1"/>
</dbReference>
<dbReference type="InterPro" id="IPR027417">
    <property type="entry name" value="P-loop_NTPase"/>
</dbReference>
<evidence type="ECO:0000256" key="5">
    <source>
        <dbReference type="ARBA" id="ARBA00022801"/>
    </source>
</evidence>
<evidence type="ECO:0000256" key="11">
    <source>
        <dbReference type="NCBIfam" id="TIGR00665"/>
    </source>
</evidence>
<dbReference type="PROSITE" id="PS51199">
    <property type="entry name" value="SF4_HELICASE"/>
    <property type="match status" value="1"/>
</dbReference>
<dbReference type="EMBL" id="JAUHTR010000006">
    <property type="protein sequence ID" value="MDN4525350.1"/>
    <property type="molecule type" value="Genomic_DNA"/>
</dbReference>
<evidence type="ECO:0000256" key="4">
    <source>
        <dbReference type="ARBA" id="ARBA00022741"/>
    </source>
</evidence>
<keyword evidence="8 12" id="KW-0238">DNA-binding</keyword>
<dbReference type="SUPFAM" id="SSF52540">
    <property type="entry name" value="P-loop containing nucleoside triphosphate hydrolases"/>
    <property type="match status" value="1"/>
</dbReference>
<feature type="domain" description="SF4 helicase" evidence="13">
    <location>
        <begin position="160"/>
        <end position="428"/>
    </location>
</feature>
<dbReference type="EC" id="5.6.2.3" evidence="11 12"/>
<dbReference type="CDD" id="cd00984">
    <property type="entry name" value="DnaB_C"/>
    <property type="match status" value="1"/>
</dbReference>
<organism evidence="14 15">
    <name type="scientific">Fictibacillus fluitans</name>
    <dbReference type="NCBI Taxonomy" id="3058422"/>
    <lineage>
        <taxon>Bacteria</taxon>
        <taxon>Bacillati</taxon>
        <taxon>Bacillota</taxon>
        <taxon>Bacilli</taxon>
        <taxon>Bacillales</taxon>
        <taxon>Fictibacillaceae</taxon>
        <taxon>Fictibacillus</taxon>
    </lineage>
</organism>
<proteinExistence type="inferred from homology"/>
<evidence type="ECO:0000256" key="10">
    <source>
        <dbReference type="ARBA" id="ARBA00048954"/>
    </source>
</evidence>
<dbReference type="InterPro" id="IPR007694">
    <property type="entry name" value="DNA_helicase_DnaB-like_C"/>
</dbReference>
<dbReference type="SUPFAM" id="SSF48024">
    <property type="entry name" value="N-terminal domain of DnaB helicase"/>
    <property type="match status" value="1"/>
</dbReference>
<comment type="similarity">
    <text evidence="1 12">Belongs to the helicase family. DnaB subfamily.</text>
</comment>
<evidence type="ECO:0000313" key="14">
    <source>
        <dbReference type="EMBL" id="MDN4525350.1"/>
    </source>
</evidence>
<accession>A0ABT8HXZ9</accession>
<dbReference type="PANTHER" id="PTHR30153">
    <property type="entry name" value="REPLICATIVE DNA HELICASE DNAB"/>
    <property type="match status" value="1"/>
</dbReference>